<dbReference type="Gene3D" id="3.40.50.2300">
    <property type="match status" value="1"/>
</dbReference>
<dbReference type="PROSITE" id="PS50110">
    <property type="entry name" value="RESPONSE_REGULATORY"/>
    <property type="match status" value="1"/>
</dbReference>
<dbReference type="InterPro" id="IPR011006">
    <property type="entry name" value="CheY-like_superfamily"/>
</dbReference>
<dbReference type="InterPro" id="IPR001789">
    <property type="entry name" value="Sig_transdc_resp-reg_receiver"/>
</dbReference>
<dbReference type="PROSITE" id="PS51832">
    <property type="entry name" value="HD_GYP"/>
    <property type="match status" value="1"/>
</dbReference>
<feature type="domain" description="HD-GYP" evidence="3">
    <location>
        <begin position="174"/>
        <end position="371"/>
    </location>
</feature>
<gene>
    <name evidence="4" type="ORF">MNBD_NITROSPINAE05-1211</name>
</gene>
<dbReference type="InterPro" id="IPR037522">
    <property type="entry name" value="HD_GYP_dom"/>
</dbReference>
<evidence type="ECO:0000256" key="1">
    <source>
        <dbReference type="SAM" id="Coils"/>
    </source>
</evidence>
<dbReference type="PANTHER" id="PTHR45228:SF1">
    <property type="entry name" value="CYCLIC DI-GMP PHOSPHODIESTERASE TM_0186"/>
    <property type="match status" value="1"/>
</dbReference>
<dbReference type="CDD" id="cd00077">
    <property type="entry name" value="HDc"/>
    <property type="match status" value="1"/>
</dbReference>
<evidence type="ECO:0000259" key="2">
    <source>
        <dbReference type="PROSITE" id="PS50110"/>
    </source>
</evidence>
<dbReference type="SUPFAM" id="SSF109604">
    <property type="entry name" value="HD-domain/PDEase-like"/>
    <property type="match status" value="1"/>
</dbReference>
<dbReference type="SMART" id="SM00448">
    <property type="entry name" value="REC"/>
    <property type="match status" value="1"/>
</dbReference>
<feature type="coiled-coil region" evidence="1">
    <location>
        <begin position="145"/>
        <end position="180"/>
    </location>
</feature>
<dbReference type="Pfam" id="PF13487">
    <property type="entry name" value="HD_5"/>
    <property type="match status" value="1"/>
</dbReference>
<dbReference type="Pfam" id="PF00072">
    <property type="entry name" value="Response_reg"/>
    <property type="match status" value="1"/>
</dbReference>
<dbReference type="SUPFAM" id="SSF52172">
    <property type="entry name" value="CheY-like"/>
    <property type="match status" value="1"/>
</dbReference>
<feature type="domain" description="Response regulatory" evidence="2">
    <location>
        <begin position="24"/>
        <end position="140"/>
    </location>
</feature>
<evidence type="ECO:0000313" key="4">
    <source>
        <dbReference type="EMBL" id="VAX30037.1"/>
    </source>
</evidence>
<keyword evidence="1" id="KW-0175">Coiled coil</keyword>
<protein>
    <submittedName>
        <fullName evidence="4">Response regulator</fullName>
    </submittedName>
</protein>
<dbReference type="GO" id="GO:0000160">
    <property type="term" value="P:phosphorelay signal transduction system"/>
    <property type="evidence" value="ECO:0007669"/>
    <property type="project" value="InterPro"/>
</dbReference>
<dbReference type="InterPro" id="IPR052020">
    <property type="entry name" value="Cyclic_di-GMP/3'3'-cGAMP_PDE"/>
</dbReference>
<dbReference type="Gene3D" id="1.10.3210.10">
    <property type="entry name" value="Hypothetical protein af1432"/>
    <property type="match status" value="1"/>
</dbReference>
<organism evidence="4">
    <name type="scientific">hydrothermal vent metagenome</name>
    <dbReference type="NCBI Taxonomy" id="652676"/>
    <lineage>
        <taxon>unclassified sequences</taxon>
        <taxon>metagenomes</taxon>
        <taxon>ecological metagenomes</taxon>
    </lineage>
</organism>
<dbReference type="SMART" id="SM00471">
    <property type="entry name" value="HDc"/>
    <property type="match status" value="1"/>
</dbReference>
<reference evidence="4" key="1">
    <citation type="submission" date="2018-06" db="EMBL/GenBank/DDBJ databases">
        <authorList>
            <person name="Zhirakovskaya E."/>
        </authorList>
    </citation>
    <scope>NUCLEOTIDE SEQUENCE</scope>
</reference>
<sequence length="381" mass="42588">MNPLNQTPTASPDAPTFSNARSHTILIVDDSEANRMVLEGQVITLGHTPVLAENGLVALKKVTDIQPDLLLLDIMMPKMDGYQVLARLKSDSTMCHIPVIMVSANDEIESVVKCIEQGAIDYLVKPFSPVLLKARIKAALANKLLHDQEEAYRETIRKYNEKLEERVRERTKDLEETRLEVIQRLGRAAEYRDNETGQHVLRMSHYSARMAKELGVNDEGCHLLLLTSPMHDIGKIGIPDGILLKPGPLTDDERKIMETHSNIGGEILGGGKSELIKMAETIALTHQEKWDGTGYPKGLKGKEIPLVGQITAICDVFDAITSKRPYKEASSIEEALEYITIQSGKHFNPHLVKIFLKIVPDLKKIKEKFSQEKNPRATCLF</sequence>
<evidence type="ECO:0000259" key="3">
    <source>
        <dbReference type="PROSITE" id="PS51832"/>
    </source>
</evidence>
<accession>A0A3B1DMV1</accession>
<dbReference type="AlphaFoldDB" id="A0A3B1DMV1"/>
<dbReference type="EMBL" id="UOGG01000095">
    <property type="protein sequence ID" value="VAX30037.1"/>
    <property type="molecule type" value="Genomic_DNA"/>
</dbReference>
<name>A0A3B1DMV1_9ZZZZ</name>
<dbReference type="InterPro" id="IPR003607">
    <property type="entry name" value="HD/PDEase_dom"/>
</dbReference>
<dbReference type="PANTHER" id="PTHR45228">
    <property type="entry name" value="CYCLIC DI-GMP PHOSPHODIESTERASE TM_0186-RELATED"/>
    <property type="match status" value="1"/>
</dbReference>
<proteinExistence type="predicted"/>